<protein>
    <submittedName>
        <fullName evidence="1">Uncharacterized protein</fullName>
    </submittedName>
</protein>
<reference evidence="1 2" key="1">
    <citation type="journal article" date="2014" name="Appl. Environ. Microbiol.">
        <title>Comparative genomic and morphological analysis of Listeria phages isolated from farm environments.</title>
        <authorList>
            <person name="Denes T."/>
            <person name="Vongkamjan K."/>
            <person name="Ackermann H.W."/>
            <person name="Moreno Switt A.I."/>
            <person name="Wiedmann M."/>
            <person name="den Bakker H.C."/>
        </authorList>
    </citation>
    <scope>NUCLEOTIDE SEQUENCE [LARGE SCALE GENOMIC DNA]</scope>
</reference>
<accession>A0A059T5L0</accession>
<name>A0A059T5L0_9CAUD</name>
<dbReference type="Proteomes" id="UP000026994">
    <property type="component" value="Segment"/>
</dbReference>
<proteinExistence type="predicted"/>
<gene>
    <name evidence="1" type="ORF">LP064_053</name>
</gene>
<evidence type="ECO:0000313" key="2">
    <source>
        <dbReference type="Proteomes" id="UP000026994"/>
    </source>
</evidence>
<organism evidence="1 2">
    <name type="scientific">Listeria phage LP-064</name>
    <dbReference type="NCBI Taxonomy" id="1458853"/>
    <lineage>
        <taxon>Viruses</taxon>
        <taxon>Duplodnaviria</taxon>
        <taxon>Heunggongvirae</taxon>
        <taxon>Uroviricota</taxon>
        <taxon>Caudoviricetes</taxon>
        <taxon>Herelleviridae</taxon>
        <taxon>Jasinskavirinae</taxon>
        <taxon>Pecentumvirus</taxon>
        <taxon>Pecentumvirus LP064</taxon>
    </lineage>
</organism>
<keyword evidence="2" id="KW-1185">Reference proteome</keyword>
<dbReference type="EMBL" id="KJ094029">
    <property type="protein sequence ID" value="AHL19073.1"/>
    <property type="molecule type" value="Genomic_DNA"/>
</dbReference>
<evidence type="ECO:0000313" key="1">
    <source>
        <dbReference type="EMBL" id="AHL19073.1"/>
    </source>
</evidence>
<sequence length="93" mass="10888">MKIYTSKLASLVRSKPTCSHVYIWEGTASKWKSIENTNIYTRDVLLVCKHCRGHKKEKQEALVSQKDRVVFRYSLSDFVKVDPHEILEMEEEA</sequence>